<gene>
    <name evidence="1" type="ORF">PENSUB_5090</name>
</gene>
<evidence type="ECO:0000313" key="1">
    <source>
        <dbReference type="EMBL" id="OKP14930.1"/>
    </source>
</evidence>
<dbReference type="AlphaFoldDB" id="A0A1Q5UR28"/>
<proteinExistence type="predicted"/>
<reference evidence="1 2" key="1">
    <citation type="submission" date="2016-10" db="EMBL/GenBank/DDBJ databases">
        <title>Genome sequence of the ascomycete fungus Penicillium subrubescens.</title>
        <authorList>
            <person name="De Vries R.P."/>
            <person name="Peng M."/>
            <person name="Dilokpimol A."/>
            <person name="Hilden K."/>
            <person name="Makela M.R."/>
            <person name="Grigoriev I."/>
            <person name="Riley R."/>
            <person name="Granchi Z."/>
        </authorList>
    </citation>
    <scope>NUCLEOTIDE SEQUENCE [LARGE SCALE GENOMIC DNA]</scope>
    <source>
        <strain evidence="1 2">CBS 132785</strain>
    </source>
</reference>
<evidence type="ECO:0000313" key="2">
    <source>
        <dbReference type="Proteomes" id="UP000186955"/>
    </source>
</evidence>
<protein>
    <submittedName>
        <fullName evidence="1">Uncharacterized protein</fullName>
    </submittedName>
</protein>
<comment type="caution">
    <text evidence="1">The sequence shown here is derived from an EMBL/GenBank/DDBJ whole genome shotgun (WGS) entry which is preliminary data.</text>
</comment>
<keyword evidence="2" id="KW-1185">Reference proteome</keyword>
<dbReference type="EMBL" id="MNBE01000050">
    <property type="protein sequence ID" value="OKP14930.1"/>
    <property type="molecule type" value="Genomic_DNA"/>
</dbReference>
<accession>A0A1Q5UR28</accession>
<dbReference type="Proteomes" id="UP000186955">
    <property type="component" value="Unassembled WGS sequence"/>
</dbReference>
<name>A0A1Q5UR28_9EURO</name>
<organism evidence="1 2">
    <name type="scientific">Penicillium subrubescens</name>
    <dbReference type="NCBI Taxonomy" id="1316194"/>
    <lineage>
        <taxon>Eukaryota</taxon>
        <taxon>Fungi</taxon>
        <taxon>Dikarya</taxon>
        <taxon>Ascomycota</taxon>
        <taxon>Pezizomycotina</taxon>
        <taxon>Eurotiomycetes</taxon>
        <taxon>Eurotiomycetidae</taxon>
        <taxon>Eurotiales</taxon>
        <taxon>Aspergillaceae</taxon>
        <taxon>Penicillium</taxon>
    </lineage>
</organism>
<sequence>MTEHTKSALEINDDKLEEATTTAVENVASETKSAVPQTGAAHELTLRKVLRDHPALVWWSFYWAMAGVAW</sequence>